<dbReference type="AlphaFoldDB" id="A0A212LYA8"/>
<accession>A0A212LYA8</accession>
<keyword evidence="2" id="KW-0732">Signal</keyword>
<dbReference type="RefSeq" id="WP_143558991.1">
    <property type="nucleotide sequence ID" value="NZ_LT608335.1"/>
</dbReference>
<feature type="compositionally biased region" description="Basic and acidic residues" evidence="1">
    <location>
        <begin position="47"/>
        <end position="70"/>
    </location>
</feature>
<gene>
    <name evidence="3" type="ORF">KL86SPO_50267</name>
</gene>
<proteinExistence type="predicted"/>
<sequence>MVSIKSVAKKVIVCSLLGLLQVGLFAPAADAAAPKHKPQRYEHRAEYRNDHHQRELKKEKERRLKEENKRHEKIMKRHPFESTKQWHERQKKEIERHRRAVYEIMQMGRR</sequence>
<feature type="region of interest" description="Disordered" evidence="1">
    <location>
        <begin position="47"/>
        <end position="91"/>
    </location>
</feature>
<reference evidence="3" key="1">
    <citation type="submission" date="2016-08" db="EMBL/GenBank/DDBJ databases">
        <authorList>
            <person name="Seilhamer J.J."/>
        </authorList>
    </citation>
    <scope>NUCLEOTIDE SEQUENCE</scope>
    <source>
        <strain evidence="3">86</strain>
    </source>
</reference>
<feature type="chain" id="PRO_5038981130" evidence="2">
    <location>
        <begin position="32"/>
        <end position="110"/>
    </location>
</feature>
<evidence type="ECO:0000256" key="2">
    <source>
        <dbReference type="SAM" id="SignalP"/>
    </source>
</evidence>
<name>A0A212LYA8_9FIRM</name>
<evidence type="ECO:0000313" key="3">
    <source>
        <dbReference type="EMBL" id="SCM82496.1"/>
    </source>
</evidence>
<organism evidence="3">
    <name type="scientific">uncultured Sporomusa sp</name>
    <dbReference type="NCBI Taxonomy" id="307249"/>
    <lineage>
        <taxon>Bacteria</taxon>
        <taxon>Bacillati</taxon>
        <taxon>Bacillota</taxon>
        <taxon>Negativicutes</taxon>
        <taxon>Selenomonadales</taxon>
        <taxon>Sporomusaceae</taxon>
        <taxon>Sporomusa</taxon>
        <taxon>environmental samples</taxon>
    </lineage>
</organism>
<protein>
    <submittedName>
        <fullName evidence="3">Uncharacterized protein</fullName>
    </submittedName>
</protein>
<dbReference type="EMBL" id="FMJE01000005">
    <property type="protein sequence ID" value="SCM82496.1"/>
    <property type="molecule type" value="Genomic_DNA"/>
</dbReference>
<evidence type="ECO:0000256" key="1">
    <source>
        <dbReference type="SAM" id="MobiDB-lite"/>
    </source>
</evidence>
<feature type="compositionally biased region" description="Basic and acidic residues" evidence="1">
    <location>
        <begin position="78"/>
        <end position="91"/>
    </location>
</feature>
<feature type="signal peptide" evidence="2">
    <location>
        <begin position="1"/>
        <end position="31"/>
    </location>
</feature>